<dbReference type="PANTHER" id="PTHR37423">
    <property type="entry name" value="SOLUBLE LYTIC MUREIN TRANSGLYCOSYLASE-RELATED"/>
    <property type="match status" value="1"/>
</dbReference>
<dbReference type="GO" id="GO:0008933">
    <property type="term" value="F:peptidoglycan lytic transglycosylase activity"/>
    <property type="evidence" value="ECO:0007669"/>
    <property type="project" value="InterPro"/>
</dbReference>
<sequence length="201" mass="21176">MVVSPRAVAEKRIAETVLPAHVVGPDTPAPAAQEPADHAAGIDAAVERIAAEHSLPPQLIHSVIKVESNYNPHAVSNKGALGLMQLIPSTARRFGVSDAFNPIQNIQGGAKYLRYLLDLFDGSYPLALAAYNAGEAAVARYGGIPPYAETQNYVILVRKQLEKAAAAAKAAPAPAIEAKETGPAHIVEEVQADGSVRYVSR</sequence>
<dbReference type="GO" id="GO:0016020">
    <property type="term" value="C:membrane"/>
    <property type="evidence" value="ECO:0007669"/>
    <property type="project" value="InterPro"/>
</dbReference>
<evidence type="ECO:0000313" key="3">
    <source>
        <dbReference type="EMBL" id="ABJ85546.1"/>
    </source>
</evidence>
<dbReference type="PANTHER" id="PTHR37423:SF2">
    <property type="entry name" value="MEMBRANE-BOUND LYTIC MUREIN TRANSGLYCOSYLASE C"/>
    <property type="match status" value="1"/>
</dbReference>
<protein>
    <submittedName>
        <fullName evidence="3">Lytic transglycosylase, catalytic</fullName>
    </submittedName>
</protein>
<comment type="similarity">
    <text evidence="1">Belongs to the transglycosylase Slt family.</text>
</comment>
<dbReference type="AlphaFoldDB" id="Q01XR9"/>
<dbReference type="EMBL" id="CP000473">
    <property type="protein sequence ID" value="ABJ85546.1"/>
    <property type="molecule type" value="Genomic_DNA"/>
</dbReference>
<dbReference type="SUPFAM" id="SSF53955">
    <property type="entry name" value="Lysozyme-like"/>
    <property type="match status" value="1"/>
</dbReference>
<dbReference type="OrthoDB" id="9815002at2"/>
<dbReference type="InParanoid" id="Q01XR9"/>
<dbReference type="InterPro" id="IPR023346">
    <property type="entry name" value="Lysozyme-like_dom_sf"/>
</dbReference>
<dbReference type="GO" id="GO:0000270">
    <property type="term" value="P:peptidoglycan metabolic process"/>
    <property type="evidence" value="ECO:0007669"/>
    <property type="project" value="InterPro"/>
</dbReference>
<dbReference type="eggNOG" id="COG0741">
    <property type="taxonomic scope" value="Bacteria"/>
</dbReference>
<proteinExistence type="inferred from homology"/>
<name>Q01XR9_SOLUE</name>
<gene>
    <name evidence="3" type="ordered locus">Acid_4587</name>
</gene>
<dbReference type="InterPro" id="IPR000189">
    <property type="entry name" value="Transglyc_AS"/>
</dbReference>
<feature type="domain" description="Transglycosylase SLT" evidence="2">
    <location>
        <begin position="49"/>
        <end position="151"/>
    </location>
</feature>
<dbReference type="Gene3D" id="1.10.530.10">
    <property type="match status" value="1"/>
</dbReference>
<dbReference type="CAZy" id="GH23">
    <property type="family name" value="Glycoside Hydrolase Family 23"/>
</dbReference>
<dbReference type="STRING" id="234267.Acid_4587"/>
<accession>Q01XR9</accession>
<organism evidence="3">
    <name type="scientific">Solibacter usitatus (strain Ellin6076)</name>
    <dbReference type="NCBI Taxonomy" id="234267"/>
    <lineage>
        <taxon>Bacteria</taxon>
        <taxon>Pseudomonadati</taxon>
        <taxon>Acidobacteriota</taxon>
        <taxon>Terriglobia</taxon>
        <taxon>Bryobacterales</taxon>
        <taxon>Solibacteraceae</taxon>
        <taxon>Candidatus Solibacter</taxon>
    </lineage>
</organism>
<dbReference type="PROSITE" id="PS00922">
    <property type="entry name" value="TRANSGLYCOSYLASE"/>
    <property type="match status" value="1"/>
</dbReference>
<dbReference type="KEGG" id="sus:Acid_4587"/>
<dbReference type="HOGENOM" id="CLU_1359651_0_0_0"/>
<reference evidence="3" key="1">
    <citation type="submission" date="2006-10" db="EMBL/GenBank/DDBJ databases">
        <title>Complete sequence of Solibacter usitatus Ellin6076.</title>
        <authorList>
            <consortium name="US DOE Joint Genome Institute"/>
            <person name="Copeland A."/>
            <person name="Lucas S."/>
            <person name="Lapidus A."/>
            <person name="Barry K."/>
            <person name="Detter J.C."/>
            <person name="Glavina del Rio T."/>
            <person name="Hammon N."/>
            <person name="Israni S."/>
            <person name="Dalin E."/>
            <person name="Tice H."/>
            <person name="Pitluck S."/>
            <person name="Thompson L.S."/>
            <person name="Brettin T."/>
            <person name="Bruce D."/>
            <person name="Han C."/>
            <person name="Tapia R."/>
            <person name="Gilna P."/>
            <person name="Schmutz J."/>
            <person name="Larimer F."/>
            <person name="Land M."/>
            <person name="Hauser L."/>
            <person name="Kyrpides N."/>
            <person name="Mikhailova N."/>
            <person name="Janssen P.H."/>
            <person name="Kuske C.R."/>
            <person name="Richardson P."/>
        </authorList>
    </citation>
    <scope>NUCLEOTIDE SEQUENCE</scope>
    <source>
        <strain evidence="3">Ellin6076</strain>
    </source>
</reference>
<evidence type="ECO:0000259" key="2">
    <source>
        <dbReference type="Pfam" id="PF01464"/>
    </source>
</evidence>
<dbReference type="CDD" id="cd00254">
    <property type="entry name" value="LT-like"/>
    <property type="match status" value="1"/>
</dbReference>
<dbReference type="InterPro" id="IPR008258">
    <property type="entry name" value="Transglycosylase_SLT_dom_1"/>
</dbReference>
<dbReference type="Pfam" id="PF01464">
    <property type="entry name" value="SLT"/>
    <property type="match status" value="1"/>
</dbReference>
<evidence type="ECO:0000256" key="1">
    <source>
        <dbReference type="ARBA" id="ARBA00007734"/>
    </source>
</evidence>